<keyword evidence="2" id="KW-1185">Reference proteome</keyword>
<gene>
    <name evidence="1" type="ORF">PENTCL1PPCAC_24386</name>
</gene>
<dbReference type="Proteomes" id="UP001432027">
    <property type="component" value="Unassembled WGS sequence"/>
</dbReference>
<name>A0AAV5U612_9BILA</name>
<dbReference type="EMBL" id="BTSX01000005">
    <property type="protein sequence ID" value="GMT02212.1"/>
    <property type="molecule type" value="Genomic_DNA"/>
</dbReference>
<dbReference type="AlphaFoldDB" id="A0AAV5U612"/>
<protein>
    <submittedName>
        <fullName evidence="1">Uncharacterized protein</fullName>
    </submittedName>
</protein>
<evidence type="ECO:0000313" key="2">
    <source>
        <dbReference type="Proteomes" id="UP001432027"/>
    </source>
</evidence>
<proteinExistence type="predicted"/>
<feature type="non-terminal residue" evidence="1">
    <location>
        <position position="351"/>
    </location>
</feature>
<comment type="caution">
    <text evidence="1">The sequence shown here is derived from an EMBL/GenBank/DDBJ whole genome shotgun (WGS) entry which is preliminary data.</text>
</comment>
<evidence type="ECO:0000313" key="1">
    <source>
        <dbReference type="EMBL" id="GMT02212.1"/>
    </source>
</evidence>
<feature type="non-terminal residue" evidence="1">
    <location>
        <position position="1"/>
    </location>
</feature>
<reference evidence="1" key="1">
    <citation type="submission" date="2023-10" db="EMBL/GenBank/DDBJ databases">
        <title>Genome assembly of Pristionchus species.</title>
        <authorList>
            <person name="Yoshida K."/>
            <person name="Sommer R.J."/>
        </authorList>
    </citation>
    <scope>NUCLEOTIDE SEQUENCE</scope>
    <source>
        <strain evidence="1">RS0144</strain>
    </source>
</reference>
<organism evidence="1 2">
    <name type="scientific">Pristionchus entomophagus</name>
    <dbReference type="NCBI Taxonomy" id="358040"/>
    <lineage>
        <taxon>Eukaryota</taxon>
        <taxon>Metazoa</taxon>
        <taxon>Ecdysozoa</taxon>
        <taxon>Nematoda</taxon>
        <taxon>Chromadorea</taxon>
        <taxon>Rhabditida</taxon>
        <taxon>Rhabditina</taxon>
        <taxon>Diplogasteromorpha</taxon>
        <taxon>Diplogasteroidea</taxon>
        <taxon>Neodiplogasteridae</taxon>
        <taxon>Pristionchus</taxon>
    </lineage>
</organism>
<sequence>DDFPNEVIVTSADVVNGDVKNIGKAGESYRLYAIYAIGSDDALVKQVSIADSKGTTFKLNELCKTGEFFLSENNIVIGPITVHDPTPEYQLRRKRSAQTRLSYTIYLVSTKIPALPVADVVESVSHIFIDSDKYNGKETKGLTILSGDARFTLRMFDFTADSAYIIPRGYDVQSSGTKDSIIDLTQPNADSSYVTVFGPVATILNTDQTKTGRFKIGFDPASTGGSLDHGSSLTLLSPNWLGFDDSYSTSYRSFSEAFDRQFDYRKDTLLNFTLSASSLTDGESVVLEIKSERGETRTWKYETKSKGEIRDSVYGNSLHLKTTVTNLATPSTYPRFIVKVTSSDPATSTTV</sequence>
<accession>A0AAV5U612</accession>